<comment type="caution">
    <text evidence="2">The sequence shown here is derived from an EMBL/GenBank/DDBJ whole genome shotgun (WGS) entry which is preliminary data.</text>
</comment>
<dbReference type="PATRIC" id="fig|1379739.3.peg.2298"/>
<dbReference type="HOGENOM" id="CLU_1265100_0_0_9"/>
<dbReference type="RefSeq" id="WP_043031945.1">
    <property type="nucleotide sequence ID" value="NZ_JXSU01000007.1"/>
</dbReference>
<dbReference type="EMBL" id="JXSU01000007">
    <property type="protein sequence ID" value="KIS23854.1"/>
    <property type="molecule type" value="Genomic_DNA"/>
</dbReference>
<dbReference type="AlphaFoldDB" id="A0A0D1AL29"/>
<keyword evidence="1" id="KW-0812">Transmembrane</keyword>
<protein>
    <recommendedName>
        <fullName evidence="4">Bacteriophage peptidoglycan hydrolase family protein</fullName>
    </recommendedName>
</protein>
<organism evidence="2 3">
    <name type="scientific">Clostridium botulinum B2 450</name>
    <dbReference type="NCBI Taxonomy" id="1379739"/>
    <lineage>
        <taxon>Bacteria</taxon>
        <taxon>Bacillati</taxon>
        <taxon>Bacillota</taxon>
        <taxon>Clostridia</taxon>
        <taxon>Eubacteriales</taxon>
        <taxon>Clostridiaceae</taxon>
        <taxon>Clostridium</taxon>
    </lineage>
</organism>
<reference evidence="2 3" key="1">
    <citation type="submission" date="2014-06" db="EMBL/GenBank/DDBJ databases">
        <title>Genome characterization of distinct group I Clostridium botulinum lineages.</title>
        <authorList>
            <person name="Giordani F."/>
            <person name="Anselmo A."/>
            <person name="Fillo S."/>
            <person name="Palozzi A.M."/>
            <person name="Fortunato A."/>
            <person name="Gentile B."/>
            <person name="Ciammaruconi A."/>
            <person name="Anniballi F."/>
            <person name="De Medici D."/>
            <person name="Lista F."/>
        </authorList>
    </citation>
    <scope>NUCLEOTIDE SEQUENCE [LARGE SCALE GENOMIC DNA]</scope>
    <source>
        <strain evidence="2 3">B2 450</strain>
    </source>
</reference>
<keyword evidence="1" id="KW-0472">Membrane</keyword>
<name>A0A0D1AL29_CLOBO</name>
<accession>A0A0D1AL29</accession>
<sequence length="218" mass="25382">MINLFTKKNSKSKNKSHFKGVPPISILVLLLFISILVNFIKNLQYDNRLYNSKLQEKIYNSMMIKENRLKVYSRSIKLNKGSSSNTCVYFIAEVLRRNGESIDDSVCNTTQLLHIMKKDGWKKNKNYKKLKPGDICFTTDENLNKDGIPTHTYIFMGWAEEGKYDYAYICDNQAKDYSGRIYHLRNITKIDTIKGSTKEPFNFFMYKKKGFISKMGGN</sequence>
<evidence type="ECO:0000313" key="2">
    <source>
        <dbReference type="EMBL" id="KIS23854.1"/>
    </source>
</evidence>
<feature type="transmembrane region" description="Helical" evidence="1">
    <location>
        <begin position="21"/>
        <end position="40"/>
    </location>
</feature>
<evidence type="ECO:0000256" key="1">
    <source>
        <dbReference type="SAM" id="Phobius"/>
    </source>
</evidence>
<gene>
    <name evidence="2" type="ORF">N495_09690</name>
</gene>
<keyword evidence="1" id="KW-1133">Transmembrane helix</keyword>
<dbReference type="Proteomes" id="UP000032250">
    <property type="component" value="Unassembled WGS sequence"/>
</dbReference>
<evidence type="ECO:0008006" key="4">
    <source>
        <dbReference type="Google" id="ProtNLM"/>
    </source>
</evidence>
<evidence type="ECO:0000313" key="3">
    <source>
        <dbReference type="Proteomes" id="UP000032250"/>
    </source>
</evidence>
<dbReference type="OrthoDB" id="1938239at2"/>
<proteinExistence type="predicted"/>